<evidence type="ECO:0000313" key="1">
    <source>
        <dbReference type="EMBL" id="QIQ01062.1"/>
    </source>
</evidence>
<dbReference type="KEGG" id="slia:HA039_01015"/>
<reference evidence="1 2" key="1">
    <citation type="submission" date="2020-03" db="EMBL/GenBank/DDBJ databases">
        <title>A novel species.</title>
        <authorList>
            <person name="Gao J."/>
        </authorList>
    </citation>
    <scope>NUCLEOTIDE SEQUENCE [LARGE SCALE GENOMIC DNA]</scope>
    <source>
        <strain evidence="1 2">QMT-12</strain>
    </source>
</reference>
<dbReference type="EMBL" id="CP050177">
    <property type="protein sequence ID" value="QIQ01062.1"/>
    <property type="molecule type" value="Genomic_DNA"/>
</dbReference>
<name>A0A6G9GS41_9ACTN</name>
<proteinExistence type="predicted"/>
<sequence>MPTADELISPAAAAGLVRSLSAVAPGPGLPALHRAAASLAGVGLRARNDLLREALLADLPASYADFDRTVRSAMEDPDFTGWMIWPVTDAAAVRALASDDPRAFDDALALLADLTPRLTAEFALRRLLNADLDRALADIQGWTAHPDAHVRRLASEGTRPRLPWAVRVKPLADRPEATVPILDALYRDPSDYVRRSVANHLNDLSHTAPELAVRVATAWVADPDDNTLKVVRHALRTLVKQGHPGALALLGFPPPAALTVAGPVLGATSLSVGDELPFEVTLTNDSAAETRLAVDYVVHYRKANGSTAPKVFKLTTVTLAPGETVTLARRRSFRPISTRTFHPGEHALEVQVNGVARGRAVFRLQVPREA</sequence>
<dbReference type="AlphaFoldDB" id="A0A6G9GS41"/>
<gene>
    <name evidence="1" type="ORF">HA039_01015</name>
</gene>
<accession>A0A6G9GS41</accession>
<dbReference type="Proteomes" id="UP000501179">
    <property type="component" value="Chromosome"/>
</dbReference>
<dbReference type="InterPro" id="IPR016024">
    <property type="entry name" value="ARM-type_fold"/>
</dbReference>
<dbReference type="RefSeq" id="WP_167022336.1">
    <property type="nucleotide sequence ID" value="NZ_CP050177.1"/>
</dbReference>
<protein>
    <submittedName>
        <fullName evidence="1">DNA alkylation repair protein</fullName>
    </submittedName>
</protein>
<organism evidence="1 2">
    <name type="scientific">Streptomyces liangshanensis</name>
    <dbReference type="NCBI Taxonomy" id="2717324"/>
    <lineage>
        <taxon>Bacteria</taxon>
        <taxon>Bacillati</taxon>
        <taxon>Actinomycetota</taxon>
        <taxon>Actinomycetes</taxon>
        <taxon>Kitasatosporales</taxon>
        <taxon>Streptomycetaceae</taxon>
        <taxon>Streptomyces</taxon>
    </lineage>
</organism>
<dbReference type="SUPFAM" id="SSF48371">
    <property type="entry name" value="ARM repeat"/>
    <property type="match status" value="1"/>
</dbReference>
<keyword evidence="2" id="KW-1185">Reference proteome</keyword>
<dbReference type="Gene3D" id="1.25.40.290">
    <property type="entry name" value="ARM repeat domains"/>
    <property type="match status" value="1"/>
</dbReference>
<evidence type="ECO:0000313" key="2">
    <source>
        <dbReference type="Proteomes" id="UP000501179"/>
    </source>
</evidence>